<reference evidence="3" key="1">
    <citation type="journal article" date="2019" name="Int. J. Syst. Evol. Microbiol.">
        <title>The Global Catalogue of Microorganisms (GCM) 10K type strain sequencing project: providing services to taxonomists for standard genome sequencing and annotation.</title>
        <authorList>
            <consortium name="The Broad Institute Genomics Platform"/>
            <consortium name="The Broad Institute Genome Sequencing Center for Infectious Disease"/>
            <person name="Wu L."/>
            <person name="Ma J."/>
        </authorList>
    </citation>
    <scope>NUCLEOTIDE SEQUENCE [LARGE SCALE GENOMIC DNA]</scope>
    <source>
        <strain evidence="3">CCUG 62952</strain>
    </source>
</reference>
<evidence type="ECO:0000313" key="2">
    <source>
        <dbReference type="EMBL" id="MFD0862071.1"/>
    </source>
</evidence>
<comment type="caution">
    <text evidence="2">The sequence shown here is derived from an EMBL/GenBank/DDBJ whole genome shotgun (WGS) entry which is preliminary data.</text>
</comment>
<evidence type="ECO:0000259" key="1">
    <source>
        <dbReference type="Pfam" id="PF01593"/>
    </source>
</evidence>
<dbReference type="Gene3D" id="3.50.50.60">
    <property type="entry name" value="FAD/NAD(P)-binding domain"/>
    <property type="match status" value="1"/>
</dbReference>
<dbReference type="PANTHER" id="PTHR42841">
    <property type="entry name" value="AMINE OXIDASE"/>
    <property type="match status" value="1"/>
</dbReference>
<dbReference type="EMBL" id="JBHTJH010000004">
    <property type="protein sequence ID" value="MFD0862071.1"/>
    <property type="molecule type" value="Genomic_DNA"/>
</dbReference>
<organism evidence="2 3">
    <name type="scientific">Sungkyunkwania multivorans</name>
    <dbReference type="NCBI Taxonomy" id="1173618"/>
    <lineage>
        <taxon>Bacteria</taxon>
        <taxon>Pseudomonadati</taxon>
        <taxon>Bacteroidota</taxon>
        <taxon>Flavobacteriia</taxon>
        <taxon>Flavobacteriales</taxon>
        <taxon>Flavobacteriaceae</taxon>
        <taxon>Sungkyunkwania</taxon>
    </lineage>
</organism>
<dbReference type="RefSeq" id="WP_386406288.1">
    <property type="nucleotide sequence ID" value="NZ_JBHTJH010000004.1"/>
</dbReference>
<keyword evidence="3" id="KW-1185">Reference proteome</keyword>
<dbReference type="Proteomes" id="UP001596978">
    <property type="component" value="Unassembled WGS sequence"/>
</dbReference>
<protein>
    <submittedName>
        <fullName evidence="2">Protoporphyrinogen/coproporphyrinogen oxidase</fullName>
    </submittedName>
</protein>
<accession>A0ABW3CWF1</accession>
<dbReference type="Pfam" id="PF01593">
    <property type="entry name" value="Amino_oxidase"/>
    <property type="match status" value="1"/>
</dbReference>
<gene>
    <name evidence="2" type="ORF">ACFQ1M_07615</name>
</gene>
<dbReference type="InterPro" id="IPR002937">
    <property type="entry name" value="Amino_oxidase"/>
</dbReference>
<proteinExistence type="predicted"/>
<evidence type="ECO:0000313" key="3">
    <source>
        <dbReference type="Proteomes" id="UP001596978"/>
    </source>
</evidence>
<dbReference type="SUPFAM" id="SSF51905">
    <property type="entry name" value="FAD/NAD(P)-binding domain"/>
    <property type="match status" value="1"/>
</dbReference>
<name>A0ABW3CWF1_9FLAO</name>
<dbReference type="InterPro" id="IPR036188">
    <property type="entry name" value="FAD/NAD-bd_sf"/>
</dbReference>
<feature type="domain" description="Amine oxidase" evidence="1">
    <location>
        <begin position="15"/>
        <end position="407"/>
    </location>
</feature>
<sequence>MKKEDYKIHIIGAGISGLVAAIELEKAGFRPIIIEATGEVGGRVKTDQVKGYQLDHGFQVLLDAYPKAKQYLDLELLALQQLRPGALIFKNGRSQQIGDPLRDPSFLWSTLTSNVGSLADKWKIFKLNIALKKKSLESIFEEPEKTTLHYLKDFGFSDRIITNFFKPFFTGIFLEPDLQTSSRMFCFVYKMFGEGHATLPKAGIGAVAHQLSKKLSNTTFRFNTKVKAVTSNALTLDDGTELESNATIIATDPSSMISNLRNQEISWKSCDTLYFEVPKRTITTPLIGLVADKEALINNIFYHDSIETLQQGDNALLSVTVVKSHQLNETDLIRRVQDDLKDFCGIAHTVFLKHYFIPQALPDIDALRYDLSPTESLLNERIFLAGDQLLNGSLNAAMSSGEAAAKGLLHMLEGGVDPEHLVSDSL</sequence>